<evidence type="ECO:0000313" key="3">
    <source>
        <dbReference type="EMBL" id="MDN3724748.1"/>
    </source>
</evidence>
<dbReference type="Pfam" id="PF21347">
    <property type="entry name" value="DUF3108_like"/>
    <property type="match status" value="1"/>
</dbReference>
<gene>
    <name evidence="3" type="ORF">QRD02_10160</name>
</gene>
<organism evidence="3 4">
    <name type="scientific">Aequorivita aurantiaca</name>
    <dbReference type="NCBI Taxonomy" id="3053356"/>
    <lineage>
        <taxon>Bacteria</taxon>
        <taxon>Pseudomonadati</taxon>
        <taxon>Bacteroidota</taxon>
        <taxon>Flavobacteriia</taxon>
        <taxon>Flavobacteriales</taxon>
        <taxon>Flavobacteriaceae</taxon>
        <taxon>Aequorivita</taxon>
    </lineage>
</organism>
<feature type="chain" id="PRO_5046234170" description="DUF3108 domain-containing protein" evidence="1">
    <location>
        <begin position="20"/>
        <end position="228"/>
    </location>
</feature>
<reference evidence="3 4" key="1">
    <citation type="submission" date="2023-06" db="EMBL/GenBank/DDBJ databases">
        <authorList>
            <person name="Ye Y.-Q."/>
            <person name="Du Z.-J."/>
        </authorList>
    </citation>
    <scope>NUCLEOTIDE SEQUENCE [LARGE SCALE GENOMIC DNA]</scope>
    <source>
        <strain evidence="3 4">SDUM287046</strain>
    </source>
</reference>
<proteinExistence type="predicted"/>
<keyword evidence="1" id="KW-0732">Signal</keyword>
<dbReference type="Gene3D" id="2.40.360.20">
    <property type="match status" value="1"/>
</dbReference>
<feature type="signal peptide" evidence="1">
    <location>
        <begin position="1"/>
        <end position="19"/>
    </location>
</feature>
<dbReference type="RefSeq" id="WP_290254836.1">
    <property type="nucleotide sequence ID" value="NZ_JAUGQQ010000006.1"/>
</dbReference>
<feature type="domain" description="DUF3108" evidence="2">
    <location>
        <begin position="31"/>
        <end position="223"/>
    </location>
</feature>
<accession>A0ABT8DNC5</accession>
<evidence type="ECO:0000259" key="2">
    <source>
        <dbReference type="Pfam" id="PF21347"/>
    </source>
</evidence>
<comment type="caution">
    <text evidence="3">The sequence shown here is derived from an EMBL/GenBank/DDBJ whole genome shotgun (WGS) entry which is preliminary data.</text>
</comment>
<sequence>MKKLITIFLLHLVASGVVAQNDCGKYYPFSEGAKFQITTYDKKDRVSGVIDYTVLDIKNVGSDKIGTVNAIISDDRGKEIVQTSYNVICGGNKIAIEGKSLMNPQIFQQFGNMEYTINGTDVEWPNTLAMGQTLKDANMDMKIDMGGIKMHMEMAMTERKVMGTETVTTPAGTFECFVITYIMDLKMGMKEQSTAKQWIAEKVGMVKSENYDKKGNVISTSLLTKFSN</sequence>
<keyword evidence="4" id="KW-1185">Reference proteome</keyword>
<dbReference type="InterPro" id="IPR049279">
    <property type="entry name" value="DUF3108-like"/>
</dbReference>
<name>A0ABT8DNC5_9FLAO</name>
<dbReference type="EMBL" id="JAUGQQ010000006">
    <property type="protein sequence ID" value="MDN3724748.1"/>
    <property type="molecule type" value="Genomic_DNA"/>
</dbReference>
<protein>
    <recommendedName>
        <fullName evidence="2">DUF3108 domain-containing protein</fullName>
    </recommendedName>
</protein>
<dbReference type="Proteomes" id="UP001244787">
    <property type="component" value="Unassembled WGS sequence"/>
</dbReference>
<evidence type="ECO:0000256" key="1">
    <source>
        <dbReference type="SAM" id="SignalP"/>
    </source>
</evidence>
<evidence type="ECO:0000313" key="4">
    <source>
        <dbReference type="Proteomes" id="UP001244787"/>
    </source>
</evidence>